<comment type="caution">
    <text evidence="1">The sequence shown here is derived from an EMBL/GenBank/DDBJ whole genome shotgun (WGS) entry which is preliminary data.</text>
</comment>
<organism evidence="1 2">
    <name type="scientific">Prevotella multiformis DSM 16608</name>
    <dbReference type="NCBI Taxonomy" id="888743"/>
    <lineage>
        <taxon>Bacteria</taxon>
        <taxon>Pseudomonadati</taxon>
        <taxon>Bacteroidota</taxon>
        <taxon>Bacteroidia</taxon>
        <taxon>Bacteroidales</taxon>
        <taxon>Prevotellaceae</taxon>
        <taxon>Prevotella</taxon>
    </lineage>
</organism>
<accession>F0F476</accession>
<keyword evidence="2" id="KW-1185">Reference proteome</keyword>
<reference evidence="1 2" key="1">
    <citation type="submission" date="2011-01" db="EMBL/GenBank/DDBJ databases">
        <authorList>
            <person name="Muzny D."/>
            <person name="Qin X."/>
            <person name="Deng J."/>
            <person name="Jiang H."/>
            <person name="Liu Y."/>
            <person name="Qu J."/>
            <person name="Song X.-Z."/>
            <person name="Zhang L."/>
            <person name="Thornton R."/>
            <person name="Coyle M."/>
            <person name="Francisco L."/>
            <person name="Jackson L."/>
            <person name="Javaid M."/>
            <person name="Korchina V."/>
            <person name="Kovar C."/>
            <person name="Mata R."/>
            <person name="Mathew T."/>
            <person name="Ngo R."/>
            <person name="Nguyen L."/>
            <person name="Nguyen N."/>
            <person name="Okwuonu G."/>
            <person name="Ongeri F."/>
            <person name="Pham C."/>
            <person name="Simmons D."/>
            <person name="Wilczek-Boney K."/>
            <person name="Hale W."/>
            <person name="Jakkamsetti A."/>
            <person name="Pham P."/>
            <person name="Ruth R."/>
            <person name="San Lucas F."/>
            <person name="Warren J."/>
            <person name="Zhang J."/>
            <person name="Zhao Z."/>
            <person name="Zhou C."/>
            <person name="Zhu D."/>
            <person name="Lee S."/>
            <person name="Bess C."/>
            <person name="Blankenburg K."/>
            <person name="Forbes L."/>
            <person name="Fu Q."/>
            <person name="Gubbala S."/>
            <person name="Hirani K."/>
            <person name="Jayaseelan J.C."/>
            <person name="Lara F."/>
            <person name="Munidasa M."/>
            <person name="Palculict T."/>
            <person name="Patil S."/>
            <person name="Pu L.-L."/>
            <person name="Saada N."/>
            <person name="Tang L."/>
            <person name="Weissenberger G."/>
            <person name="Zhu Y."/>
            <person name="Hemphill L."/>
            <person name="Shang Y."/>
            <person name="Youmans B."/>
            <person name="Ayvaz T."/>
            <person name="Ross M."/>
            <person name="Santibanez J."/>
            <person name="Aqrawi P."/>
            <person name="Gross S."/>
            <person name="Joshi V."/>
            <person name="Fowler G."/>
            <person name="Nazareth L."/>
            <person name="Reid J."/>
            <person name="Worley K."/>
            <person name="Petrosino J."/>
            <person name="Highlander S."/>
            <person name="Gibbs R."/>
        </authorList>
    </citation>
    <scope>NUCLEOTIDE SEQUENCE [LARGE SCALE GENOMIC DNA]</scope>
    <source>
        <strain evidence="1 2">DSM 16608</strain>
    </source>
</reference>
<dbReference type="Proteomes" id="UP000005697">
    <property type="component" value="Unassembled WGS sequence"/>
</dbReference>
<evidence type="ECO:0000313" key="2">
    <source>
        <dbReference type="Proteomes" id="UP000005697"/>
    </source>
</evidence>
<dbReference type="AlphaFoldDB" id="F0F476"/>
<proteinExistence type="predicted"/>
<gene>
    <name evidence="1" type="ORF">HMPREF9141_0392</name>
</gene>
<dbReference type="HOGENOM" id="CLU_3203550_0_0_10"/>
<name>F0F476_9BACT</name>
<protein>
    <submittedName>
        <fullName evidence="1">Uncharacterized protein</fullName>
    </submittedName>
</protein>
<sequence length="45" mass="5157">MQVHKPFILFLSIHLTEEPEINRHSAKNNRRQSTKNAVTAMVLVG</sequence>
<evidence type="ECO:0000313" key="1">
    <source>
        <dbReference type="EMBL" id="EGC21034.1"/>
    </source>
</evidence>
<dbReference type="EMBL" id="AEWX01000004">
    <property type="protein sequence ID" value="EGC21034.1"/>
    <property type="molecule type" value="Genomic_DNA"/>
</dbReference>